<accession>A0A1Q9F178</accession>
<name>A0A1Q9F178_SYMMI</name>
<reference evidence="2 3" key="1">
    <citation type="submission" date="2016-02" db="EMBL/GenBank/DDBJ databases">
        <title>Genome analysis of coral dinoflagellate symbionts highlights evolutionary adaptations to a symbiotic lifestyle.</title>
        <authorList>
            <person name="Aranda M."/>
            <person name="Li Y."/>
            <person name="Liew Y.J."/>
            <person name="Baumgarten S."/>
            <person name="Simakov O."/>
            <person name="Wilson M."/>
            <person name="Piel J."/>
            <person name="Ashoor H."/>
            <person name="Bougouffa S."/>
            <person name="Bajic V.B."/>
            <person name="Ryu T."/>
            <person name="Ravasi T."/>
            <person name="Bayer T."/>
            <person name="Micklem G."/>
            <person name="Kim H."/>
            <person name="Bhak J."/>
            <person name="Lajeunesse T.C."/>
            <person name="Voolstra C.R."/>
        </authorList>
    </citation>
    <scope>NUCLEOTIDE SEQUENCE [LARGE SCALE GENOMIC DNA]</scope>
    <source>
        <strain evidence="2 3">CCMP2467</strain>
    </source>
</reference>
<dbReference type="Proteomes" id="UP000186817">
    <property type="component" value="Unassembled WGS sequence"/>
</dbReference>
<keyword evidence="1" id="KW-0175">Coiled coil</keyword>
<feature type="coiled-coil region" evidence="1">
    <location>
        <begin position="289"/>
        <end position="316"/>
    </location>
</feature>
<dbReference type="OrthoDB" id="431296at2759"/>
<keyword evidence="3" id="KW-1185">Reference proteome</keyword>
<dbReference type="AlphaFoldDB" id="A0A1Q9F178"/>
<evidence type="ECO:0000256" key="1">
    <source>
        <dbReference type="SAM" id="Coils"/>
    </source>
</evidence>
<proteinExistence type="predicted"/>
<protein>
    <submittedName>
        <fullName evidence="2">Uncharacterized protein</fullName>
    </submittedName>
</protein>
<comment type="caution">
    <text evidence="2">The sequence shown here is derived from an EMBL/GenBank/DDBJ whole genome shotgun (WGS) entry which is preliminary data.</text>
</comment>
<dbReference type="EMBL" id="LSRX01000029">
    <property type="protein sequence ID" value="OLQ13393.1"/>
    <property type="molecule type" value="Genomic_DNA"/>
</dbReference>
<dbReference type="Gene3D" id="1.20.5.2050">
    <property type="match status" value="1"/>
</dbReference>
<organism evidence="2 3">
    <name type="scientific">Symbiodinium microadriaticum</name>
    <name type="common">Dinoflagellate</name>
    <name type="synonym">Zooxanthella microadriatica</name>
    <dbReference type="NCBI Taxonomy" id="2951"/>
    <lineage>
        <taxon>Eukaryota</taxon>
        <taxon>Sar</taxon>
        <taxon>Alveolata</taxon>
        <taxon>Dinophyceae</taxon>
        <taxon>Suessiales</taxon>
        <taxon>Symbiodiniaceae</taxon>
        <taxon>Symbiodinium</taxon>
    </lineage>
</organism>
<evidence type="ECO:0000313" key="3">
    <source>
        <dbReference type="Proteomes" id="UP000186817"/>
    </source>
</evidence>
<gene>
    <name evidence="2" type="ORF">AK812_SmicGene2585</name>
</gene>
<evidence type="ECO:0000313" key="2">
    <source>
        <dbReference type="EMBL" id="OLQ13393.1"/>
    </source>
</evidence>
<sequence length="512" mass="57307">MLEVTYGFALEALPGLSECLIVAQTIRGGSGICTYSGKADYVDQPALRRLAAPVASWIAYGPRGRIPTMEELQLLTKFLDKMDGGLLPSRLSIVLSEMKAVLQSLPRQADEAWNKVEKRLQRSYRKLHRRCSEPASDAVAVAADDDHIADVELEAEQEEAVQVREADISGSSSTSVRSDQHLMLFRKMNEWGFLDNTQKLERLQQAEEASRHSGRSLSQEELTDVLNVAAACLAAPRRHARLPHADATDGGDVRTVPESQEPTTIAFQKRVRSLLLHALRMWQMNQLDCKAIEHVLDSVQQKINKFENKVGEIQGAAAGKAWLKIKHMVEELLRAETPSNPHVHGAAKDQEKAGRRVNVRLERQSGIQNITWAAKQDGWLCQRSYVKGSIRRQTARVFPISKFLGQGLGEEAAVEAALQEAKAYREELVRQGKLRPPKPKPPSSTVRGVFFDKSAQKWQVQMYHPVHKKRVHGGYFAEKAEAEVKGREMARQLGVLSEYEVRPAKRSRAEVP</sequence>